<dbReference type="EMBL" id="JAGGLG010000017">
    <property type="protein sequence ID" value="MBP2018788.1"/>
    <property type="molecule type" value="Genomic_DNA"/>
</dbReference>
<dbReference type="InterPro" id="IPR050570">
    <property type="entry name" value="Cell_wall_metabolism_enzyme"/>
</dbReference>
<dbReference type="RefSeq" id="WP_209466913.1">
    <property type="nucleotide sequence ID" value="NZ_JAGGLG010000017.1"/>
</dbReference>
<accession>A0ABS4JTD3</accession>
<name>A0ABS4JTD3_9FIRM</name>
<evidence type="ECO:0000313" key="3">
    <source>
        <dbReference type="Proteomes" id="UP001519289"/>
    </source>
</evidence>
<dbReference type="Proteomes" id="UP001519289">
    <property type="component" value="Unassembled WGS sequence"/>
</dbReference>
<reference evidence="2 3" key="1">
    <citation type="submission" date="2021-03" db="EMBL/GenBank/DDBJ databases">
        <title>Genomic Encyclopedia of Type Strains, Phase IV (KMG-IV): sequencing the most valuable type-strain genomes for metagenomic binning, comparative biology and taxonomic classification.</title>
        <authorList>
            <person name="Goeker M."/>
        </authorList>
    </citation>
    <scope>NUCLEOTIDE SEQUENCE [LARGE SCALE GENOMIC DNA]</scope>
    <source>
        <strain evidence="2 3">DSM 27138</strain>
    </source>
</reference>
<dbReference type="PANTHER" id="PTHR21666">
    <property type="entry name" value="PEPTIDASE-RELATED"/>
    <property type="match status" value="1"/>
</dbReference>
<feature type="domain" description="M23ase beta-sheet core" evidence="1">
    <location>
        <begin position="163"/>
        <end position="257"/>
    </location>
</feature>
<dbReference type="SUPFAM" id="SSF51261">
    <property type="entry name" value="Duplicated hybrid motif"/>
    <property type="match status" value="1"/>
</dbReference>
<gene>
    <name evidence="2" type="ORF">J2Z79_002203</name>
</gene>
<dbReference type="PANTHER" id="PTHR21666:SF290">
    <property type="entry name" value="PEPTIDASE M23 DOMAIN PROTEIN"/>
    <property type="match status" value="1"/>
</dbReference>
<dbReference type="CDD" id="cd12797">
    <property type="entry name" value="M23_peptidase"/>
    <property type="match status" value="1"/>
</dbReference>
<dbReference type="InterPro" id="IPR016047">
    <property type="entry name" value="M23ase_b-sheet_dom"/>
</dbReference>
<dbReference type="Gene3D" id="2.70.70.10">
    <property type="entry name" value="Glucose Permease (Domain IIA)"/>
    <property type="match status" value="1"/>
</dbReference>
<keyword evidence="3" id="KW-1185">Reference proteome</keyword>
<sequence length="274" mass="30596">MEIPANPPVVTLEPRQVLRGDFAVLRVDQPLPGEPQLHVGGLSEQPKLFLLDRQPTALIGFPAAAPLGAYPVRLTWDGGEWEGSIEVVYKEFTVDRLEVTEEQEEVYYDPRQAEQWERLYRLRSTSEPEPLWRDVFRPPLDGELRVTTYFGEIRVVNGVETGRHSGMDFGAPTGTPIYAPARGKVILAEEFIVSGRTIVIDHGLNLFTAYYHCEEIHVAPGDWVEAGQRIGLVGSTGFSTGPHLHWTATVGNTPVDPWPLTQGRVADLFTRSKE</sequence>
<dbReference type="Pfam" id="PF01551">
    <property type="entry name" value="Peptidase_M23"/>
    <property type="match status" value="1"/>
</dbReference>
<organism evidence="2 3">
    <name type="scientific">Symbiobacterium terraclitae</name>
    <dbReference type="NCBI Taxonomy" id="557451"/>
    <lineage>
        <taxon>Bacteria</taxon>
        <taxon>Bacillati</taxon>
        <taxon>Bacillota</taxon>
        <taxon>Clostridia</taxon>
        <taxon>Eubacteriales</taxon>
        <taxon>Symbiobacteriaceae</taxon>
        <taxon>Symbiobacterium</taxon>
    </lineage>
</organism>
<protein>
    <recommendedName>
        <fullName evidence="1">M23ase beta-sheet core domain-containing protein</fullName>
    </recommendedName>
</protein>
<evidence type="ECO:0000259" key="1">
    <source>
        <dbReference type="Pfam" id="PF01551"/>
    </source>
</evidence>
<dbReference type="InterPro" id="IPR011055">
    <property type="entry name" value="Dup_hybrid_motif"/>
</dbReference>
<proteinExistence type="predicted"/>
<evidence type="ECO:0000313" key="2">
    <source>
        <dbReference type="EMBL" id="MBP2018788.1"/>
    </source>
</evidence>
<comment type="caution">
    <text evidence="2">The sequence shown here is derived from an EMBL/GenBank/DDBJ whole genome shotgun (WGS) entry which is preliminary data.</text>
</comment>